<dbReference type="PANTHER" id="PTHR10110">
    <property type="entry name" value="SODIUM/HYDROGEN EXCHANGER"/>
    <property type="match status" value="1"/>
</dbReference>
<dbReference type="GO" id="GO:0098719">
    <property type="term" value="P:sodium ion import across plasma membrane"/>
    <property type="evidence" value="ECO:0007669"/>
    <property type="project" value="TreeGrafter"/>
</dbReference>
<keyword evidence="6" id="KW-0915">Sodium</keyword>
<evidence type="ECO:0000256" key="9">
    <source>
        <dbReference type="ARBA" id="ARBA00023201"/>
    </source>
</evidence>
<dbReference type="InterPro" id="IPR018422">
    <property type="entry name" value="Cation/H_exchanger_CPA1"/>
</dbReference>
<dbReference type="Pfam" id="PF00999">
    <property type="entry name" value="Na_H_Exchanger"/>
    <property type="match status" value="2"/>
</dbReference>
<protein>
    <recommendedName>
        <fullName evidence="11">Cation/H+ exchanger transmembrane domain-containing protein</fullName>
    </recommendedName>
</protein>
<name>A0A8X6KKY5_TRICU</name>
<evidence type="ECO:0000313" key="12">
    <source>
        <dbReference type="EMBL" id="GFQ79220.1"/>
    </source>
</evidence>
<dbReference type="GO" id="GO:0005886">
    <property type="term" value="C:plasma membrane"/>
    <property type="evidence" value="ECO:0007669"/>
    <property type="project" value="UniProtKB-SubCell"/>
</dbReference>
<dbReference type="GO" id="GO:0015385">
    <property type="term" value="F:sodium:proton antiporter activity"/>
    <property type="evidence" value="ECO:0007669"/>
    <property type="project" value="InterPro"/>
</dbReference>
<dbReference type="SUPFAM" id="SSF81324">
    <property type="entry name" value="Voltage-gated potassium channels"/>
    <property type="match status" value="1"/>
</dbReference>
<dbReference type="Gene3D" id="6.10.140.1330">
    <property type="match status" value="1"/>
</dbReference>
<feature type="transmembrane region" description="Helical" evidence="10">
    <location>
        <begin position="621"/>
        <end position="641"/>
    </location>
</feature>
<keyword evidence="2" id="KW-0813">Transport</keyword>
<evidence type="ECO:0000256" key="6">
    <source>
        <dbReference type="ARBA" id="ARBA00023053"/>
    </source>
</evidence>
<dbReference type="OrthoDB" id="6433899at2759"/>
<keyword evidence="5 10" id="KW-1133">Transmembrane helix</keyword>
<evidence type="ECO:0000256" key="10">
    <source>
        <dbReference type="SAM" id="Phobius"/>
    </source>
</evidence>
<keyword evidence="4 10" id="KW-0812">Transmembrane</keyword>
<feature type="domain" description="Cation/H+ exchanger transmembrane" evidence="11">
    <location>
        <begin position="2"/>
        <end position="84"/>
    </location>
</feature>
<feature type="transmembrane region" description="Helical" evidence="10">
    <location>
        <begin position="141"/>
        <end position="160"/>
    </location>
</feature>
<comment type="caution">
    <text evidence="12">The sequence shown here is derived from an EMBL/GenBank/DDBJ whole genome shotgun (WGS) entry which is preliminary data.</text>
</comment>
<dbReference type="GO" id="GO:0015386">
    <property type="term" value="F:potassium:proton antiporter activity"/>
    <property type="evidence" value="ECO:0007669"/>
    <property type="project" value="TreeGrafter"/>
</dbReference>
<dbReference type="GO" id="GO:0051453">
    <property type="term" value="P:regulation of intracellular pH"/>
    <property type="evidence" value="ECO:0007669"/>
    <property type="project" value="TreeGrafter"/>
</dbReference>
<feature type="transmembrane region" description="Helical" evidence="10">
    <location>
        <begin position="86"/>
        <end position="106"/>
    </location>
</feature>
<proteinExistence type="predicted"/>
<accession>A0A8X6KKY5</accession>
<dbReference type="AlphaFoldDB" id="A0A8X6KKY5"/>
<keyword evidence="9" id="KW-0739">Sodium transport</keyword>
<dbReference type="InterPro" id="IPR006153">
    <property type="entry name" value="Cation/H_exchanger_TM"/>
</dbReference>
<feature type="transmembrane region" description="Helical" evidence="10">
    <location>
        <begin position="593"/>
        <end position="615"/>
    </location>
</feature>
<sequence>MHLFLPAIIYESAYSLDTHLFLMALMQCFLLAVPGLVICSSLTAVFAKYILKEYAWDWSICFVFGTILSATDPVAVVALFKENMGTIIYHFIYNCGVSIAVAYLISMGTITLLRRTELDTDMEVTFTFCIAYLTYYTGEVFLHVSGVLSVVVLGVCISSYKSSINYEGEETSTVHQFWETLSFWANTLIFTLVGIIIASRHFEGFGASDIGFIIATYVAVTVFRALMIEVLSPFLETMGYGFSWNYEVVLVWGGLRGAVGLALVMIAQHSTPPLIAGQLLTQVSGIIFLTLVFNAPTMRIILKFLGIGKVTAKNVKYMTQAINLLRDMVSMTEKVTRMDKHMTGVDWMWVRSVTHIKNPYENIKGSQTENPSAFDTDRVQCSSCKTEIKIEPNEEEIRIMEEDSRFRILRAFECSIWNQHSRYGILRRTLRHLNTAVENTIDEPGRYLMTEDITEDFLVIGKFTQYMRKIMTKIKNNLRIETRQSMAKLYLANLQDDVSGLRKWCLTSYVSQRYGVILFWVMLLNVIPIAAEILIFSLEKDIGTEPPSDNILKEFLVLESLNAVAAFFYIFDEFVGMISLGVREYFHSHGNKIDFFVTLVVVIQAIFFIVVTSGFRMTYPVIYALIALSCLRLLRLLRVILHGIFLTLMDEVCSVIYNAYDFAVGFIVANEEIAKHASKTVDYEPSADLAQFTSENNISQRAWRDIGDRFKLVSRSIGIVKS</sequence>
<feature type="transmembrane region" description="Helical" evidence="10">
    <location>
        <begin position="248"/>
        <end position="268"/>
    </location>
</feature>
<feature type="transmembrane region" description="Helical" evidence="10">
    <location>
        <begin position="20"/>
        <end position="46"/>
    </location>
</feature>
<dbReference type="EMBL" id="BMAO01022028">
    <property type="protein sequence ID" value="GFQ79220.1"/>
    <property type="molecule type" value="Genomic_DNA"/>
</dbReference>
<dbReference type="PANTHER" id="PTHR10110:SF86">
    <property type="entry name" value="SODIUM_HYDROGEN EXCHANGER 7"/>
    <property type="match status" value="1"/>
</dbReference>
<feature type="transmembrane region" description="Helical" evidence="10">
    <location>
        <begin position="556"/>
        <end position="581"/>
    </location>
</feature>
<evidence type="ECO:0000256" key="1">
    <source>
        <dbReference type="ARBA" id="ARBA00004651"/>
    </source>
</evidence>
<feature type="transmembrane region" description="Helical" evidence="10">
    <location>
        <begin position="516"/>
        <end position="536"/>
    </location>
</feature>
<evidence type="ECO:0000256" key="5">
    <source>
        <dbReference type="ARBA" id="ARBA00022989"/>
    </source>
</evidence>
<evidence type="ECO:0000256" key="7">
    <source>
        <dbReference type="ARBA" id="ARBA00023065"/>
    </source>
</evidence>
<dbReference type="InterPro" id="IPR027359">
    <property type="entry name" value="Volt_channel_dom_sf"/>
</dbReference>
<evidence type="ECO:0000256" key="8">
    <source>
        <dbReference type="ARBA" id="ARBA00023136"/>
    </source>
</evidence>
<keyword evidence="7" id="KW-0406">Ion transport</keyword>
<keyword evidence="3" id="KW-1003">Cell membrane</keyword>
<evidence type="ECO:0000256" key="4">
    <source>
        <dbReference type="ARBA" id="ARBA00022692"/>
    </source>
</evidence>
<reference evidence="12" key="1">
    <citation type="submission" date="2020-07" db="EMBL/GenBank/DDBJ databases">
        <title>Multicomponent nature underlies the extraordinary mechanical properties of spider dragline silk.</title>
        <authorList>
            <person name="Kono N."/>
            <person name="Nakamura H."/>
            <person name="Mori M."/>
            <person name="Yoshida Y."/>
            <person name="Ohtoshi R."/>
            <person name="Malay A.D."/>
            <person name="Moran D.A.P."/>
            <person name="Tomita M."/>
            <person name="Numata K."/>
            <person name="Arakawa K."/>
        </authorList>
    </citation>
    <scope>NUCLEOTIDE SEQUENCE</scope>
</reference>
<gene>
    <name evidence="12" type="primary">NHX7</name>
    <name evidence="12" type="ORF">TNCT_679171</name>
</gene>
<feature type="transmembrane region" description="Helical" evidence="10">
    <location>
        <begin position="181"/>
        <end position="198"/>
    </location>
</feature>
<dbReference type="Gene3D" id="1.20.120.350">
    <property type="entry name" value="Voltage-gated potassium channels. Chain C"/>
    <property type="match status" value="1"/>
</dbReference>
<evidence type="ECO:0000256" key="2">
    <source>
        <dbReference type="ARBA" id="ARBA00022448"/>
    </source>
</evidence>
<keyword evidence="8 10" id="KW-0472">Membrane</keyword>
<dbReference type="Proteomes" id="UP000887116">
    <property type="component" value="Unassembled WGS sequence"/>
</dbReference>
<keyword evidence="13" id="KW-1185">Reference proteome</keyword>
<evidence type="ECO:0000256" key="3">
    <source>
        <dbReference type="ARBA" id="ARBA00022475"/>
    </source>
</evidence>
<organism evidence="12 13">
    <name type="scientific">Trichonephila clavata</name>
    <name type="common">Joro spider</name>
    <name type="synonym">Nephila clavata</name>
    <dbReference type="NCBI Taxonomy" id="2740835"/>
    <lineage>
        <taxon>Eukaryota</taxon>
        <taxon>Metazoa</taxon>
        <taxon>Ecdysozoa</taxon>
        <taxon>Arthropoda</taxon>
        <taxon>Chelicerata</taxon>
        <taxon>Arachnida</taxon>
        <taxon>Araneae</taxon>
        <taxon>Araneomorphae</taxon>
        <taxon>Entelegynae</taxon>
        <taxon>Araneoidea</taxon>
        <taxon>Nephilidae</taxon>
        <taxon>Trichonephila</taxon>
    </lineage>
</organism>
<feature type="domain" description="Cation/H+ exchanger transmembrane" evidence="11">
    <location>
        <begin position="85"/>
        <end position="303"/>
    </location>
</feature>
<feature type="transmembrane region" description="Helical" evidence="10">
    <location>
        <begin position="210"/>
        <end position="227"/>
    </location>
</feature>
<evidence type="ECO:0000313" key="13">
    <source>
        <dbReference type="Proteomes" id="UP000887116"/>
    </source>
</evidence>
<comment type="subcellular location">
    <subcellularLocation>
        <location evidence="1">Cell membrane</location>
        <topology evidence="1">Multi-pass membrane protein</topology>
    </subcellularLocation>
</comment>
<evidence type="ECO:0000259" key="11">
    <source>
        <dbReference type="Pfam" id="PF00999"/>
    </source>
</evidence>